<dbReference type="EMBL" id="BMNN01000002">
    <property type="protein sequence ID" value="GGI96734.1"/>
    <property type="molecule type" value="Genomic_DNA"/>
</dbReference>
<name>A0ABQ2CMT1_9GAMM</name>
<dbReference type="SUPFAM" id="SSF56300">
    <property type="entry name" value="Metallo-dependent phosphatases"/>
    <property type="match status" value="1"/>
</dbReference>
<keyword evidence="3" id="KW-1185">Reference proteome</keyword>
<feature type="domain" description="Calcineurin-like phosphoesterase" evidence="1">
    <location>
        <begin position="14"/>
        <end position="153"/>
    </location>
</feature>
<evidence type="ECO:0000313" key="3">
    <source>
        <dbReference type="Proteomes" id="UP000633263"/>
    </source>
</evidence>
<dbReference type="InterPro" id="IPR029052">
    <property type="entry name" value="Metallo-depent_PP-like"/>
</dbReference>
<dbReference type="PANTHER" id="PTHR42850">
    <property type="entry name" value="METALLOPHOSPHOESTERASE"/>
    <property type="match status" value="1"/>
</dbReference>
<dbReference type="InterPro" id="IPR004843">
    <property type="entry name" value="Calcineurin-like_PHP"/>
</dbReference>
<evidence type="ECO:0000313" key="2">
    <source>
        <dbReference type="EMBL" id="GGI96734.1"/>
    </source>
</evidence>
<comment type="caution">
    <text evidence="2">The sequence shown here is derived from an EMBL/GenBank/DDBJ whole genome shotgun (WGS) entry which is preliminary data.</text>
</comment>
<accession>A0ABQ2CMT1</accession>
<dbReference type="Gene3D" id="3.60.21.10">
    <property type="match status" value="1"/>
</dbReference>
<sequence>MTDMTDISHWQGFDIIGDVHGCARTLEKLLEQMGYARVGGVWRHPQRQALFLGDIIDRGPRIREALLLVRDMVEAGSARCIMGNHEFNALGWFTPAPPGSGQAYVREHTDRNLRQIQATLEQFEGYAAEWDEFLDWFWTLPLFLDAGEFRLVHACWDHQVIETFASQYPDATPDVEFLQASVERDSFADQVFDRLLRGIGMHLPHGLKMKGGDGVVRGMFRTKFWEESPETYGDLVFQPDALPEHIAIRPLTYRQKRELLFYGVDEPLLFVGHYWQQGRPQPLRPNLACLDYSAVKYGRLVAYRWSGEERVLPDHFVWVDVK</sequence>
<evidence type="ECO:0000259" key="1">
    <source>
        <dbReference type="Pfam" id="PF00149"/>
    </source>
</evidence>
<organism evidence="2 3">
    <name type="scientific">Halopseudomonas pertucinogena</name>
    <dbReference type="NCBI Taxonomy" id="86175"/>
    <lineage>
        <taxon>Bacteria</taxon>
        <taxon>Pseudomonadati</taxon>
        <taxon>Pseudomonadota</taxon>
        <taxon>Gammaproteobacteria</taxon>
        <taxon>Pseudomonadales</taxon>
        <taxon>Pseudomonadaceae</taxon>
        <taxon>Halopseudomonas</taxon>
    </lineage>
</organism>
<gene>
    <name evidence="2" type="ORF">GCM10009083_11730</name>
</gene>
<dbReference type="PANTHER" id="PTHR42850:SF7">
    <property type="entry name" value="BIS(5'-NUCLEOSYL)-TETRAPHOSPHATASE PRPE [ASYMMETRICAL]"/>
    <property type="match status" value="1"/>
</dbReference>
<reference evidence="3" key="1">
    <citation type="journal article" date="2019" name="Int. J. Syst. Evol. Microbiol.">
        <title>The Global Catalogue of Microorganisms (GCM) 10K type strain sequencing project: providing services to taxonomists for standard genome sequencing and annotation.</title>
        <authorList>
            <consortium name="The Broad Institute Genomics Platform"/>
            <consortium name="The Broad Institute Genome Sequencing Center for Infectious Disease"/>
            <person name="Wu L."/>
            <person name="Ma J."/>
        </authorList>
    </citation>
    <scope>NUCLEOTIDE SEQUENCE [LARGE SCALE GENOMIC DNA]</scope>
    <source>
        <strain evidence="3">JCM 11590</strain>
    </source>
</reference>
<protein>
    <recommendedName>
        <fullName evidence="1">Calcineurin-like phosphoesterase domain-containing protein</fullName>
    </recommendedName>
</protein>
<proteinExistence type="predicted"/>
<dbReference type="Proteomes" id="UP000633263">
    <property type="component" value="Unassembled WGS sequence"/>
</dbReference>
<dbReference type="Pfam" id="PF00149">
    <property type="entry name" value="Metallophos"/>
    <property type="match status" value="1"/>
</dbReference>
<dbReference type="InterPro" id="IPR050126">
    <property type="entry name" value="Ap4A_hydrolase"/>
</dbReference>